<dbReference type="Gene3D" id="3.40.50.720">
    <property type="entry name" value="NAD(P)-binding Rossmann-like Domain"/>
    <property type="match status" value="1"/>
</dbReference>
<dbReference type="InterPro" id="IPR036291">
    <property type="entry name" value="NAD(P)-bd_dom_sf"/>
</dbReference>
<dbReference type="InterPro" id="IPR016040">
    <property type="entry name" value="NAD(P)-bd_dom"/>
</dbReference>
<name>A0ABT0FVJ9_9ACTN</name>
<reference evidence="2 3" key="1">
    <citation type="submission" date="2022-04" db="EMBL/GenBank/DDBJ databases">
        <title>Genome draft of Actinomadura sp. ATCC 31491.</title>
        <authorList>
            <person name="Shi X."/>
            <person name="Du Y."/>
        </authorList>
    </citation>
    <scope>NUCLEOTIDE SEQUENCE [LARGE SCALE GENOMIC DNA]</scope>
    <source>
        <strain evidence="2 3">ATCC 31491</strain>
    </source>
</reference>
<keyword evidence="3" id="KW-1185">Reference proteome</keyword>
<dbReference type="Pfam" id="PF13460">
    <property type="entry name" value="NAD_binding_10"/>
    <property type="match status" value="1"/>
</dbReference>
<dbReference type="SUPFAM" id="SSF51735">
    <property type="entry name" value="NAD(P)-binding Rossmann-fold domains"/>
    <property type="match status" value="1"/>
</dbReference>
<evidence type="ECO:0000313" key="3">
    <source>
        <dbReference type="Proteomes" id="UP001317259"/>
    </source>
</evidence>
<protein>
    <submittedName>
        <fullName evidence="2">NAD(P)H-binding protein</fullName>
    </submittedName>
</protein>
<dbReference type="Proteomes" id="UP001317259">
    <property type="component" value="Unassembled WGS sequence"/>
</dbReference>
<evidence type="ECO:0000313" key="2">
    <source>
        <dbReference type="EMBL" id="MCK2215956.1"/>
    </source>
</evidence>
<accession>A0ABT0FVJ9</accession>
<feature type="domain" description="NAD(P)-binding" evidence="1">
    <location>
        <begin position="6"/>
        <end position="177"/>
    </location>
</feature>
<sequence length="281" mass="29217">MIFVTGATGTVGRAAVDLLLEAGEKVTAVTRDPGRARLPEGARVVRGDPSAPATLEEALDGARAMLLSPRAAGRGLRDLLALAAGRGVERVVLLSAVTVVHPAGRPEFAAGFRAAEEAVAAAVPRWTFLRCADFAANTLSWAPQIRATGVVRGAYGDAATSPIHERDIAAVAVHALTGQGHDGQAYVLTGPHSLTQRDKARLIGEAIGRTVGYEEVPPEQVRQAMLGQGLPEEIPDRLLGSLADYAERPGPATDAVPAVLGRPALTFAAWAAEHAGAFRRG</sequence>
<evidence type="ECO:0000259" key="1">
    <source>
        <dbReference type="Pfam" id="PF13460"/>
    </source>
</evidence>
<dbReference type="RefSeq" id="WP_242382443.1">
    <property type="nucleotide sequence ID" value="NZ_JAKRKC020000001.1"/>
</dbReference>
<dbReference type="Gene3D" id="3.90.25.10">
    <property type="entry name" value="UDP-galactose 4-epimerase, domain 1"/>
    <property type="match status" value="1"/>
</dbReference>
<dbReference type="EMBL" id="JAKRKC020000001">
    <property type="protein sequence ID" value="MCK2215956.1"/>
    <property type="molecule type" value="Genomic_DNA"/>
</dbReference>
<dbReference type="PANTHER" id="PTHR43162">
    <property type="match status" value="1"/>
</dbReference>
<organism evidence="2 3">
    <name type="scientific">Actinomadura luzonensis</name>
    <dbReference type="NCBI Taxonomy" id="2805427"/>
    <lineage>
        <taxon>Bacteria</taxon>
        <taxon>Bacillati</taxon>
        <taxon>Actinomycetota</taxon>
        <taxon>Actinomycetes</taxon>
        <taxon>Streptosporangiales</taxon>
        <taxon>Thermomonosporaceae</taxon>
        <taxon>Actinomadura</taxon>
    </lineage>
</organism>
<dbReference type="PANTHER" id="PTHR43162:SF1">
    <property type="entry name" value="PRESTALK A DIFFERENTIATION PROTEIN A"/>
    <property type="match status" value="1"/>
</dbReference>
<proteinExistence type="predicted"/>
<dbReference type="InterPro" id="IPR051604">
    <property type="entry name" value="Ergot_Alk_Oxidoreductase"/>
</dbReference>
<gene>
    <name evidence="2" type="ORF">MF672_019460</name>
</gene>
<comment type="caution">
    <text evidence="2">The sequence shown here is derived from an EMBL/GenBank/DDBJ whole genome shotgun (WGS) entry which is preliminary data.</text>
</comment>